<comment type="caution">
    <text evidence="1">The sequence shown here is derived from an EMBL/GenBank/DDBJ whole genome shotgun (WGS) entry which is preliminary data.</text>
</comment>
<organism evidence="1 2">
    <name type="scientific">Biomphalaria pfeifferi</name>
    <name type="common">Bloodfluke planorb</name>
    <name type="synonym">Freshwater snail</name>
    <dbReference type="NCBI Taxonomy" id="112525"/>
    <lineage>
        <taxon>Eukaryota</taxon>
        <taxon>Metazoa</taxon>
        <taxon>Spiralia</taxon>
        <taxon>Lophotrochozoa</taxon>
        <taxon>Mollusca</taxon>
        <taxon>Gastropoda</taxon>
        <taxon>Heterobranchia</taxon>
        <taxon>Euthyneura</taxon>
        <taxon>Panpulmonata</taxon>
        <taxon>Hygrophila</taxon>
        <taxon>Lymnaeoidea</taxon>
        <taxon>Planorbidae</taxon>
        <taxon>Biomphalaria</taxon>
    </lineage>
</organism>
<accession>A0AAD8F7H2</accession>
<name>A0AAD8F7H2_BIOPF</name>
<dbReference type="Proteomes" id="UP001233172">
    <property type="component" value="Unassembled WGS sequence"/>
</dbReference>
<reference evidence="1" key="2">
    <citation type="submission" date="2023-04" db="EMBL/GenBank/DDBJ databases">
        <authorList>
            <person name="Bu L."/>
            <person name="Lu L."/>
            <person name="Laidemitt M.R."/>
            <person name="Zhang S.M."/>
            <person name="Mutuku M."/>
            <person name="Mkoji G."/>
            <person name="Steinauer M."/>
            <person name="Loker E.S."/>
        </authorList>
    </citation>
    <scope>NUCLEOTIDE SEQUENCE</scope>
    <source>
        <strain evidence="1">KasaAsao</strain>
        <tissue evidence="1">Whole Snail</tissue>
    </source>
</reference>
<dbReference type="AlphaFoldDB" id="A0AAD8F7H2"/>
<evidence type="ECO:0000313" key="1">
    <source>
        <dbReference type="EMBL" id="KAK0053478.1"/>
    </source>
</evidence>
<keyword evidence="2" id="KW-1185">Reference proteome</keyword>
<reference evidence="1" key="1">
    <citation type="journal article" date="2023" name="PLoS Negl. Trop. Dis.">
        <title>A genome sequence for Biomphalaria pfeifferi, the major vector snail for the human-infecting parasite Schistosoma mansoni.</title>
        <authorList>
            <person name="Bu L."/>
            <person name="Lu L."/>
            <person name="Laidemitt M.R."/>
            <person name="Zhang S.M."/>
            <person name="Mutuku M."/>
            <person name="Mkoji G."/>
            <person name="Steinauer M."/>
            <person name="Loker E.S."/>
        </authorList>
    </citation>
    <scope>NUCLEOTIDE SEQUENCE</scope>
    <source>
        <strain evidence="1">KasaAsao</strain>
    </source>
</reference>
<gene>
    <name evidence="1" type="ORF">Bpfe_017176</name>
</gene>
<dbReference type="EMBL" id="JASAOG010000086">
    <property type="protein sequence ID" value="KAK0053478.1"/>
    <property type="molecule type" value="Genomic_DNA"/>
</dbReference>
<protein>
    <submittedName>
        <fullName evidence="1">Uncharacterized protein</fullName>
    </submittedName>
</protein>
<sequence>MRSIDLNKIVEFYLNHPLPYSNLLQQKGRPQASFHKINYRVLNDTLVWTNETVTPYHGKGQLPVQRWNTYGVLNGTHALEGRSCLTLHKGVIVGYDKPVAISAPDHIGFNSFILWPRQQETESKKNVNATLRTGHKTAAFETQSRAFFQVQKSVYEGSFSAQARLSGNVLFYNGCKYNNDLPISVIVQDLKEYISESWVLEAEIDKIRDVQYLKIESDEQDLPVYAAWEMQGKATISWDSLDVNW</sequence>
<proteinExistence type="predicted"/>
<evidence type="ECO:0000313" key="2">
    <source>
        <dbReference type="Proteomes" id="UP001233172"/>
    </source>
</evidence>